<dbReference type="PANTHER" id="PTHR24006">
    <property type="entry name" value="UBIQUITIN CARBOXYL-TERMINAL HYDROLASE"/>
    <property type="match status" value="1"/>
</dbReference>
<keyword evidence="9" id="KW-0449">Lipoprotein</keyword>
<comment type="subcellular location">
    <subcellularLocation>
        <location evidence="2">Nucleus</location>
    </subcellularLocation>
</comment>
<evidence type="ECO:0000313" key="14">
    <source>
        <dbReference type="EMBL" id="CAE0486815.1"/>
    </source>
</evidence>
<evidence type="ECO:0000259" key="13">
    <source>
        <dbReference type="PROSITE" id="PS50235"/>
    </source>
</evidence>
<protein>
    <recommendedName>
        <fullName evidence="11">Ubiquitin carboxyl-terminal hydrolase</fullName>
        <ecNumber evidence="11">3.4.19.12</ecNumber>
    </recommendedName>
</protein>
<evidence type="ECO:0000256" key="9">
    <source>
        <dbReference type="ARBA" id="ARBA00023288"/>
    </source>
</evidence>
<dbReference type="GO" id="GO:0006508">
    <property type="term" value="P:proteolysis"/>
    <property type="evidence" value="ECO:0007669"/>
    <property type="project" value="UniProtKB-KW"/>
</dbReference>
<evidence type="ECO:0000256" key="4">
    <source>
        <dbReference type="ARBA" id="ARBA00022670"/>
    </source>
</evidence>
<dbReference type="PANTHER" id="PTHR24006:SF733">
    <property type="entry name" value="RE52890P"/>
    <property type="match status" value="1"/>
</dbReference>
<dbReference type="EC" id="3.4.19.12" evidence="11"/>
<dbReference type="PROSITE" id="PS50235">
    <property type="entry name" value="USP_3"/>
    <property type="match status" value="1"/>
</dbReference>
<comment type="catalytic activity">
    <reaction evidence="1 11">
        <text>Thiol-dependent hydrolysis of ester, thioester, amide, peptide and isopeptide bonds formed by the C-terminal Gly of ubiquitin (a 76-residue protein attached to proteins as an intracellular targeting signal).</text>
        <dbReference type="EC" id="3.4.19.12"/>
    </reaction>
</comment>
<dbReference type="InterPro" id="IPR028889">
    <property type="entry name" value="USP"/>
</dbReference>
<evidence type="ECO:0000256" key="7">
    <source>
        <dbReference type="ARBA" id="ARBA00022801"/>
    </source>
</evidence>
<feature type="domain" description="USP" evidence="13">
    <location>
        <begin position="22"/>
        <end position="353"/>
    </location>
</feature>
<feature type="compositionally biased region" description="Polar residues" evidence="12">
    <location>
        <begin position="375"/>
        <end position="384"/>
    </location>
</feature>
<dbReference type="InterPro" id="IPR001394">
    <property type="entry name" value="Peptidase_C19_UCH"/>
</dbReference>
<evidence type="ECO:0000256" key="11">
    <source>
        <dbReference type="RuleBase" id="RU366025"/>
    </source>
</evidence>
<evidence type="ECO:0000256" key="5">
    <source>
        <dbReference type="ARBA" id="ARBA00022707"/>
    </source>
</evidence>
<dbReference type="FunFam" id="3.90.70.10:FF:000035">
    <property type="entry name" value="Ubiquitin carboxyl-terminal hydrolase 3"/>
    <property type="match status" value="1"/>
</dbReference>
<accession>A0A7S3VHU6</accession>
<keyword evidence="5" id="KW-0519">Myristate</keyword>
<proteinExistence type="inferred from homology"/>
<dbReference type="InterPro" id="IPR018200">
    <property type="entry name" value="USP_CS"/>
</dbReference>
<evidence type="ECO:0000256" key="3">
    <source>
        <dbReference type="ARBA" id="ARBA00009085"/>
    </source>
</evidence>
<comment type="function">
    <text evidence="10">Recognizes and hydrolyzes the peptide bond at the C-terminal Gly of ubiquitin. Involved in the processing of poly-ubiquitin precursors as well as that of ubiquitinated proteins. Required for the correct development of pollen.</text>
</comment>
<dbReference type="SUPFAM" id="SSF54001">
    <property type="entry name" value="Cysteine proteinases"/>
    <property type="match status" value="1"/>
</dbReference>
<evidence type="ECO:0000256" key="6">
    <source>
        <dbReference type="ARBA" id="ARBA00022786"/>
    </source>
</evidence>
<keyword evidence="7 11" id="KW-0378">Hydrolase</keyword>
<dbReference type="CDD" id="cd02663">
    <property type="entry name" value="Peptidase_C19G"/>
    <property type="match status" value="1"/>
</dbReference>
<evidence type="ECO:0000256" key="1">
    <source>
        <dbReference type="ARBA" id="ARBA00000707"/>
    </source>
</evidence>
<reference evidence="14" key="1">
    <citation type="submission" date="2021-01" db="EMBL/GenBank/DDBJ databases">
        <authorList>
            <person name="Corre E."/>
            <person name="Pelletier E."/>
            <person name="Niang G."/>
            <person name="Scheremetjew M."/>
            <person name="Finn R."/>
            <person name="Kale V."/>
            <person name="Holt S."/>
            <person name="Cochrane G."/>
            <person name="Meng A."/>
            <person name="Brown T."/>
            <person name="Cohen L."/>
        </authorList>
    </citation>
    <scope>NUCLEOTIDE SEQUENCE</scope>
    <source>
        <strain evidence="14">CCMP1320</strain>
    </source>
</reference>
<evidence type="ECO:0000256" key="2">
    <source>
        <dbReference type="ARBA" id="ARBA00004123"/>
    </source>
</evidence>
<keyword evidence="11" id="KW-0788">Thiol protease</keyword>
<dbReference type="GO" id="GO:0004843">
    <property type="term" value="F:cysteine-type deubiquitinase activity"/>
    <property type="evidence" value="ECO:0007669"/>
    <property type="project" value="UniProtKB-UniRule"/>
</dbReference>
<name>A0A7S3VHU6_DUNTE</name>
<dbReference type="Gene3D" id="3.90.70.10">
    <property type="entry name" value="Cysteine proteinases"/>
    <property type="match status" value="1"/>
</dbReference>
<dbReference type="PROSITE" id="PS00972">
    <property type="entry name" value="USP_1"/>
    <property type="match status" value="1"/>
</dbReference>
<dbReference type="InterPro" id="IPR050164">
    <property type="entry name" value="Peptidase_C19"/>
</dbReference>
<dbReference type="InterPro" id="IPR038765">
    <property type="entry name" value="Papain-like_cys_pep_sf"/>
</dbReference>
<evidence type="ECO:0000256" key="8">
    <source>
        <dbReference type="ARBA" id="ARBA00023242"/>
    </source>
</evidence>
<evidence type="ECO:0000256" key="12">
    <source>
        <dbReference type="SAM" id="MobiDB-lite"/>
    </source>
</evidence>
<dbReference type="GO" id="GO:0016579">
    <property type="term" value="P:protein deubiquitination"/>
    <property type="evidence" value="ECO:0007669"/>
    <property type="project" value="InterPro"/>
</dbReference>
<dbReference type="AlphaFoldDB" id="A0A7S3VHU6"/>
<dbReference type="Pfam" id="PF00443">
    <property type="entry name" value="UCH"/>
    <property type="match status" value="1"/>
</dbReference>
<dbReference type="GO" id="GO:0005829">
    <property type="term" value="C:cytosol"/>
    <property type="evidence" value="ECO:0007669"/>
    <property type="project" value="TreeGrafter"/>
</dbReference>
<dbReference type="EMBL" id="HBIP01003988">
    <property type="protein sequence ID" value="CAE0486815.1"/>
    <property type="molecule type" value="Transcribed_RNA"/>
</dbReference>
<keyword evidence="6 11" id="KW-0833">Ubl conjugation pathway</keyword>
<dbReference type="GO" id="GO:0005634">
    <property type="term" value="C:nucleus"/>
    <property type="evidence" value="ECO:0007669"/>
    <property type="project" value="UniProtKB-SubCell"/>
</dbReference>
<sequence length="384" mass="43715">MGVGNSKLEKALAESSDEERFYGLENFGNTCYVNSVFQALYFCKPFRERMLQYAEQRKGNTDDLPGCLAELFLQISSSKKKTGVISPRKFVAQLKRDNELFSGYMHQDAHEFLNYLLNQAAEVLEEEVKQQRQVQGGGAVMKMQQQPQEPIVTWVHDIFQGKLVNETRCLQCETVTSREEVFMDLSLEIDQNCSLTSCLRNFSAMEMLDREDKFYCDHCCCLQEAQKRMLIKEAPKCLILHLKRFKYIETQGRMRKLMYRVVFPLELKLSNVLPDSQGADALYTLFAVVVHVGAGPHHGHYVSLIKSHASWLFFDDENVETITESQVQSTFGSTQEYGNSNTDHGYILFYERAPTPGTPPSSLKESTHPIGAPTAGSTPFQQPH</sequence>
<feature type="region of interest" description="Disordered" evidence="12">
    <location>
        <begin position="357"/>
        <end position="384"/>
    </location>
</feature>
<gene>
    <name evidence="14" type="ORF">DTER00134_LOCUS1854</name>
</gene>
<evidence type="ECO:0000256" key="10">
    <source>
        <dbReference type="ARBA" id="ARBA00053800"/>
    </source>
</evidence>
<keyword evidence="4 11" id="KW-0645">Protease</keyword>
<keyword evidence="8" id="KW-0539">Nucleus</keyword>
<dbReference type="PROSITE" id="PS00973">
    <property type="entry name" value="USP_2"/>
    <property type="match status" value="1"/>
</dbReference>
<comment type="similarity">
    <text evidence="3 11">Belongs to the peptidase C19 family.</text>
</comment>
<organism evidence="14">
    <name type="scientific">Dunaliella tertiolecta</name>
    <name type="common">Green alga</name>
    <dbReference type="NCBI Taxonomy" id="3047"/>
    <lineage>
        <taxon>Eukaryota</taxon>
        <taxon>Viridiplantae</taxon>
        <taxon>Chlorophyta</taxon>
        <taxon>core chlorophytes</taxon>
        <taxon>Chlorophyceae</taxon>
        <taxon>CS clade</taxon>
        <taxon>Chlamydomonadales</taxon>
        <taxon>Dunaliellaceae</taxon>
        <taxon>Dunaliella</taxon>
    </lineage>
</organism>